<sequence length="82" mass="8330">MTTAQLIDPLTGVPAHRVALPGGEPGRDTTPYTSAHGNAGRLPYSRSTGHASLSAARSSSTVVNPAGRPRSSPPSHSQGSEV</sequence>
<reference evidence="2 3" key="1">
    <citation type="submission" date="2024-03" db="EMBL/GenBank/DDBJ databases">
        <title>Novel Streptomyces species of biotechnological and ecological value are a feature of Machair soil.</title>
        <authorList>
            <person name="Prole J.R."/>
            <person name="Goodfellow M."/>
            <person name="Allenby N."/>
            <person name="Ward A.C."/>
        </authorList>
    </citation>
    <scope>NUCLEOTIDE SEQUENCE [LARGE SCALE GENOMIC DNA]</scope>
    <source>
        <strain evidence="2 3">MS1.HAVA.3</strain>
    </source>
</reference>
<feature type="region of interest" description="Disordered" evidence="1">
    <location>
        <begin position="1"/>
        <end position="82"/>
    </location>
</feature>
<feature type="compositionally biased region" description="Polar residues" evidence="1">
    <location>
        <begin position="73"/>
        <end position="82"/>
    </location>
</feature>
<evidence type="ECO:0000256" key="1">
    <source>
        <dbReference type="SAM" id="MobiDB-lite"/>
    </source>
</evidence>
<protein>
    <submittedName>
        <fullName evidence="2">Uncharacterized protein</fullName>
    </submittedName>
</protein>
<evidence type="ECO:0000313" key="2">
    <source>
        <dbReference type="EMBL" id="MEJ8646405.1"/>
    </source>
</evidence>
<gene>
    <name evidence="2" type="ORF">WKI68_44350</name>
</gene>
<keyword evidence="3" id="KW-1185">Reference proteome</keyword>
<dbReference type="EMBL" id="JBBKAM010000004">
    <property type="protein sequence ID" value="MEJ8646405.1"/>
    <property type="molecule type" value="Genomic_DNA"/>
</dbReference>
<comment type="caution">
    <text evidence="2">The sequence shown here is derived from an EMBL/GenBank/DDBJ whole genome shotgun (WGS) entry which is preliminary data.</text>
</comment>
<name>A0ABU8UEW5_9ACTN</name>
<feature type="compositionally biased region" description="Polar residues" evidence="1">
    <location>
        <begin position="45"/>
        <end position="63"/>
    </location>
</feature>
<accession>A0ABU8UEW5</accession>
<dbReference type="Proteomes" id="UP001382904">
    <property type="component" value="Unassembled WGS sequence"/>
</dbReference>
<proteinExistence type="predicted"/>
<organism evidence="2 3">
    <name type="scientific">Streptomyces caledonius</name>
    <dbReference type="NCBI Taxonomy" id="3134107"/>
    <lineage>
        <taxon>Bacteria</taxon>
        <taxon>Bacillati</taxon>
        <taxon>Actinomycetota</taxon>
        <taxon>Actinomycetes</taxon>
        <taxon>Kitasatosporales</taxon>
        <taxon>Streptomycetaceae</taxon>
        <taxon>Streptomyces</taxon>
    </lineage>
</organism>
<evidence type="ECO:0000313" key="3">
    <source>
        <dbReference type="Proteomes" id="UP001382904"/>
    </source>
</evidence>